<dbReference type="InterPro" id="IPR010998">
    <property type="entry name" value="Integrase_recombinase_N"/>
</dbReference>
<feature type="region of interest" description="Disordered" evidence="3">
    <location>
        <begin position="1032"/>
        <end position="1074"/>
    </location>
</feature>
<organism evidence="5 6">
    <name type="scientific">Cirrhinus mrigala</name>
    <name type="common">Mrigala</name>
    <dbReference type="NCBI Taxonomy" id="683832"/>
    <lineage>
        <taxon>Eukaryota</taxon>
        <taxon>Metazoa</taxon>
        <taxon>Chordata</taxon>
        <taxon>Craniata</taxon>
        <taxon>Vertebrata</taxon>
        <taxon>Euteleostomi</taxon>
        <taxon>Actinopterygii</taxon>
        <taxon>Neopterygii</taxon>
        <taxon>Teleostei</taxon>
        <taxon>Ostariophysi</taxon>
        <taxon>Cypriniformes</taxon>
        <taxon>Cyprinidae</taxon>
        <taxon>Labeoninae</taxon>
        <taxon>Labeonini</taxon>
        <taxon>Cirrhinus</taxon>
    </lineage>
</organism>
<feature type="region of interest" description="Disordered" evidence="3">
    <location>
        <begin position="727"/>
        <end position="814"/>
    </location>
</feature>
<dbReference type="EMBL" id="JAMKFB020000189">
    <property type="protein sequence ID" value="KAL0152705.1"/>
    <property type="molecule type" value="Genomic_DNA"/>
</dbReference>
<feature type="domain" description="Core-binding (CB)" evidence="4">
    <location>
        <begin position="1136"/>
        <end position="1219"/>
    </location>
</feature>
<feature type="compositionally biased region" description="Polar residues" evidence="3">
    <location>
        <begin position="1040"/>
        <end position="1049"/>
    </location>
</feature>
<dbReference type="PANTHER" id="PTHR33066:SF2">
    <property type="entry name" value="FILAGGRIN-2-LIKE"/>
    <property type="match status" value="1"/>
</dbReference>
<protein>
    <recommendedName>
        <fullName evidence="4">Core-binding (CB) domain-containing protein</fullName>
    </recommendedName>
</protein>
<feature type="region of interest" description="Disordered" evidence="3">
    <location>
        <begin position="88"/>
        <end position="142"/>
    </location>
</feature>
<feature type="region of interest" description="Disordered" evidence="3">
    <location>
        <begin position="1090"/>
        <end position="1125"/>
    </location>
</feature>
<dbReference type="PANTHER" id="PTHR33066">
    <property type="entry name" value="INTEGRASE_SAM-LIKE_N DOMAIN-CONTAINING PROTEIN"/>
    <property type="match status" value="1"/>
</dbReference>
<feature type="compositionally biased region" description="Low complexity" evidence="3">
    <location>
        <begin position="805"/>
        <end position="814"/>
    </location>
</feature>
<comment type="caution">
    <text evidence="5">The sequence shown here is derived from an EMBL/GenBank/DDBJ whole genome shotgun (WGS) entry which is preliminary data.</text>
</comment>
<evidence type="ECO:0000313" key="5">
    <source>
        <dbReference type="EMBL" id="KAL0152705.1"/>
    </source>
</evidence>
<accession>A0ABD0MRN9</accession>
<dbReference type="GO" id="GO:0006310">
    <property type="term" value="P:DNA recombination"/>
    <property type="evidence" value="ECO:0007669"/>
    <property type="project" value="UniProtKB-KW"/>
</dbReference>
<feature type="compositionally biased region" description="Basic and acidic residues" evidence="3">
    <location>
        <begin position="124"/>
        <end position="140"/>
    </location>
</feature>
<gene>
    <name evidence="5" type="ORF">M9458_052428</name>
</gene>
<dbReference type="InterPro" id="IPR044068">
    <property type="entry name" value="CB"/>
</dbReference>
<feature type="compositionally biased region" description="Polar residues" evidence="3">
    <location>
        <begin position="785"/>
        <end position="797"/>
    </location>
</feature>
<dbReference type="InterPro" id="IPR013762">
    <property type="entry name" value="Integrase-like_cat_sf"/>
</dbReference>
<keyword evidence="1" id="KW-0238">DNA-binding</keyword>
<feature type="compositionally biased region" description="Low complexity" evidence="3">
    <location>
        <begin position="915"/>
        <end position="924"/>
    </location>
</feature>
<proteinExistence type="predicted"/>
<dbReference type="GO" id="GO:0003677">
    <property type="term" value="F:DNA binding"/>
    <property type="evidence" value="ECO:0007669"/>
    <property type="project" value="UniProtKB-KW"/>
</dbReference>
<dbReference type="Gene3D" id="1.10.150.130">
    <property type="match status" value="1"/>
</dbReference>
<feature type="region of interest" description="Disordered" evidence="3">
    <location>
        <begin position="414"/>
        <end position="434"/>
    </location>
</feature>
<keyword evidence="2" id="KW-0233">DNA recombination</keyword>
<keyword evidence="6" id="KW-1185">Reference proteome</keyword>
<reference evidence="5 6" key="1">
    <citation type="submission" date="2024-05" db="EMBL/GenBank/DDBJ databases">
        <title>Genome sequencing and assembly of Indian major carp, Cirrhinus mrigala (Hamilton, 1822).</title>
        <authorList>
            <person name="Mohindra V."/>
            <person name="Chowdhury L.M."/>
            <person name="Lal K."/>
            <person name="Jena J.K."/>
        </authorList>
    </citation>
    <scope>NUCLEOTIDE SEQUENCE [LARGE SCALE GENOMIC DNA]</scope>
    <source>
        <strain evidence="5">CM1030</strain>
        <tissue evidence="5">Blood</tissue>
    </source>
</reference>
<evidence type="ECO:0000313" key="6">
    <source>
        <dbReference type="Proteomes" id="UP001529510"/>
    </source>
</evidence>
<dbReference type="Gene3D" id="1.10.443.10">
    <property type="entry name" value="Intergrase catalytic core"/>
    <property type="match status" value="1"/>
</dbReference>
<feature type="non-terminal residue" evidence="5">
    <location>
        <position position="1"/>
    </location>
</feature>
<evidence type="ECO:0000256" key="1">
    <source>
        <dbReference type="ARBA" id="ARBA00023125"/>
    </source>
</evidence>
<dbReference type="SUPFAM" id="SSF47823">
    <property type="entry name" value="lambda integrase-like, N-terminal domain"/>
    <property type="match status" value="1"/>
</dbReference>
<sequence>RSRSCEPAADQKAERAGFLAYQRISLRSLKGISRFLTIIDGHDRCLTCHLRAYVHGHVETAPLAVKALRLLRRGAWGDLQVTVQNVPPGKTLRASAPPRGPMVMPKQTAPPSKSGPSISFGAPPEKRMSISASEGKRSADEADVLAEQRPSAVAVPSEADAELSAMLLRAAEGIGLEVPKVPPPDPSRLDDWFLGTRSAAPPRLPPWRAPYSARLRPASSAIATLDGGAAEGYVGVPQVERAVHLCPQDAATWQGSPRLPSKACRLSSALTGRAYCAAGQAATALHAMATLQGSPDQEVMQELRAATDFALRATKVMSTLVVQERHLWLNLAQMADVNKAPASSATLSRQSRSRLRRFRHILPRRETARNLLVAEGAPLRPPRSKNNLLRLRLRATMRLLPPDIVAAAGERHRPLLRGQPPRPADLRGAPDTGSPEMMEVALRGTTTSVPPLPEEGRDLLCVQPPSAYGLTVPTHSQEEQFSTSPGQVPRDLFLSDAMPPRRGNLGQRSVDPTCGQAGGLARAFQPVPVVDPDGTSRLCDSVRQAPAQVQGRPFHFCPLGHGCLCPAFGDCSLTGKRRNRACPSSRDEVGVLQSLLHRAQEERWVTTNPGSSSVESVPSQAAVQNAHFETHPFVRSTPGLVCSHRPEGRLHSRLDITSTQALSTVCFRGSSVSVQGAPIWPVPIPPHLYKGCGGCPEPSMAEGHSHSQLSRRLAHLGSLARSVVRTQGTGAPAPQPSGPSGQPREEQTLPSAEDLFSRHGAGLGQHDSLPHQRAHAVSAELSEIIQAQDSGPSQNFSEAPGAYGSRSRSNAARPASYETASALATRLSPEMGIAPWHSPDWRFPAVSPPIQPVVRPCFPTGRSPLRTGLQACCGPHGCLHHGLGCCMQRASSLGLLDGTSTALAHQLPGVASRASRAASLSSDAPPQARACPHGQHCDRSVHQPSGWSTLPSYVATRPQSAPVESDAAEIAARHSHTRGAQPCSQSALTAAHPPWRMATPPPDSPADLESIRRCPDRSVCLPRILPLPALLLPQRGSPRQGRTGTQLASGAQVRLSPSEPPCTDPVQDQGGRGAGSAGCAVLAHPDLVCRPHAPRDSPSLEDPLEEGPSFSGDGHNLAPASRSMEPACVASGRDTVDLSGLPQAVIETITQSRAPSTRQAYALRWGLVVDWCASRGEDPQRCPIAVVLSFLQEKLERRLSPSTLKVYVAAIAAYHDAVDGASIGKHQLVTRFLRGARRVNPPRPHLVPSWDLSVALRGLRGPPFEPLVSVELKFLSLKTALLTALASIKRVGDLQAFSVNKACLEFGPADSHVVLRPRPGYVPKVPTTPFRDQVVNLQALPPEEADPALALLCPVRALRIYVDRTRSFRRAEQLFVCFGGQQKGNAVSKQRLAHWVVDAISLAYEGQGDPCPLGVRAHSTRSVAWSYALAHGASLADICRAAGWATPNTFARFYDLHVEPVSSRVLSTILDSIRWTPTAYFVLCQPHHTDTFSTFIYSLIRTKTVYPRYAADTEWCMLFHPADTLQNGATVMRRRQIVE</sequence>
<name>A0ABD0MRN9_CIRMR</name>
<evidence type="ECO:0000256" key="3">
    <source>
        <dbReference type="SAM" id="MobiDB-lite"/>
    </source>
</evidence>
<evidence type="ECO:0000259" key="4">
    <source>
        <dbReference type="PROSITE" id="PS51900"/>
    </source>
</evidence>
<dbReference type="InterPro" id="IPR011010">
    <property type="entry name" value="DNA_brk_join_enz"/>
</dbReference>
<dbReference type="PROSITE" id="PS51900">
    <property type="entry name" value="CB"/>
    <property type="match status" value="1"/>
</dbReference>
<dbReference type="SUPFAM" id="SSF56349">
    <property type="entry name" value="DNA breaking-rejoining enzymes"/>
    <property type="match status" value="1"/>
</dbReference>
<feature type="region of interest" description="Disordered" evidence="3">
    <location>
        <begin position="915"/>
        <end position="942"/>
    </location>
</feature>
<evidence type="ECO:0000256" key="2">
    <source>
        <dbReference type="ARBA" id="ARBA00023172"/>
    </source>
</evidence>
<dbReference type="Proteomes" id="UP001529510">
    <property type="component" value="Unassembled WGS sequence"/>
</dbReference>